<evidence type="ECO:0000313" key="2">
    <source>
        <dbReference type="EMBL" id="KAF0692032.1"/>
    </source>
</evidence>
<dbReference type="OrthoDB" id="64713at2759"/>
<evidence type="ECO:0000313" key="3">
    <source>
        <dbReference type="EMBL" id="VFT93598.1"/>
    </source>
</evidence>
<evidence type="ECO:0000313" key="4">
    <source>
        <dbReference type="Proteomes" id="UP000332933"/>
    </source>
</evidence>
<accession>A0A485L6B8</accession>
<dbReference type="GO" id="GO:0016747">
    <property type="term" value="F:acyltransferase activity, transferring groups other than amino-acyl groups"/>
    <property type="evidence" value="ECO:0007669"/>
    <property type="project" value="InterPro"/>
</dbReference>
<dbReference type="Proteomes" id="UP000332933">
    <property type="component" value="Unassembled WGS sequence"/>
</dbReference>
<dbReference type="EMBL" id="VJMH01005993">
    <property type="protein sequence ID" value="KAF0692032.1"/>
    <property type="molecule type" value="Genomic_DNA"/>
</dbReference>
<dbReference type="Pfam" id="PF00583">
    <property type="entry name" value="Acetyltransf_1"/>
    <property type="match status" value="1"/>
</dbReference>
<dbReference type="Gene3D" id="3.40.630.30">
    <property type="match status" value="1"/>
</dbReference>
<reference evidence="2" key="2">
    <citation type="submission" date="2019-06" db="EMBL/GenBank/DDBJ databases">
        <title>Genomics analysis of Aphanomyces spp. identifies a new class of oomycete effector associated with host adaptation.</title>
        <authorList>
            <person name="Gaulin E."/>
        </authorList>
    </citation>
    <scope>NUCLEOTIDE SEQUENCE</scope>
    <source>
        <strain evidence="2">CBS 578.67</strain>
    </source>
</reference>
<dbReference type="AlphaFoldDB" id="A0A485L6B8"/>
<protein>
    <submittedName>
        <fullName evidence="3">Aste57867_16834 protein</fullName>
    </submittedName>
</protein>
<dbReference type="InterPro" id="IPR000182">
    <property type="entry name" value="GNAT_dom"/>
</dbReference>
<dbReference type="SUPFAM" id="SSF55729">
    <property type="entry name" value="Acyl-CoA N-acyltransferases (Nat)"/>
    <property type="match status" value="1"/>
</dbReference>
<dbReference type="CDD" id="cd04301">
    <property type="entry name" value="NAT_SF"/>
    <property type="match status" value="1"/>
</dbReference>
<dbReference type="EMBL" id="CAADRA010006014">
    <property type="protein sequence ID" value="VFT93598.1"/>
    <property type="molecule type" value="Genomic_DNA"/>
</dbReference>
<reference evidence="3 4" key="1">
    <citation type="submission" date="2019-03" db="EMBL/GenBank/DDBJ databases">
        <authorList>
            <person name="Gaulin E."/>
            <person name="Dumas B."/>
        </authorList>
    </citation>
    <scope>NUCLEOTIDE SEQUENCE [LARGE SCALE GENOMIC DNA]</scope>
    <source>
        <strain evidence="3">CBS 568.67</strain>
    </source>
</reference>
<proteinExistence type="predicted"/>
<evidence type="ECO:0000259" key="1">
    <source>
        <dbReference type="PROSITE" id="PS51186"/>
    </source>
</evidence>
<organism evidence="3 4">
    <name type="scientific">Aphanomyces stellatus</name>
    <dbReference type="NCBI Taxonomy" id="120398"/>
    <lineage>
        <taxon>Eukaryota</taxon>
        <taxon>Sar</taxon>
        <taxon>Stramenopiles</taxon>
        <taxon>Oomycota</taxon>
        <taxon>Saprolegniomycetes</taxon>
        <taxon>Saprolegniales</taxon>
        <taxon>Verrucalvaceae</taxon>
        <taxon>Aphanomyces</taxon>
    </lineage>
</organism>
<feature type="domain" description="N-acetyltransferase" evidence="1">
    <location>
        <begin position="138"/>
        <end position="287"/>
    </location>
</feature>
<sequence>MARTAALRQAEPIATNQIASIALSVANGQRDGNGVRFFVMTTGEPSKGPVSSFALWNIARCLYLSPTVSRVEATILGELLATTTDQPLVLQCSGARGPVEAFGTAYCHHRHPATQCHLTKQLVLYVLETLQVPSHIAGRMREATCDDVVRMKGWAALYGESIGVSLKETDAFVDRTFQTKGLFLWEDAAGSPVAFAGHSPAIQLDDGVVYRIGPVFVDETERRKGYGSALTAALSGFVLNKDATAARVCLYADAANPASNKAYQNVGYVLHSETCELDFTVVEAPTP</sequence>
<gene>
    <name evidence="3" type="primary">Aste57867_16834</name>
    <name evidence="2" type="ORF">As57867_016776</name>
    <name evidence="3" type="ORF">ASTE57867_16834</name>
</gene>
<name>A0A485L6B8_9STRA</name>
<dbReference type="InterPro" id="IPR016181">
    <property type="entry name" value="Acyl_CoA_acyltransferase"/>
</dbReference>
<dbReference type="PROSITE" id="PS51186">
    <property type="entry name" value="GNAT"/>
    <property type="match status" value="1"/>
</dbReference>
<keyword evidence="4" id="KW-1185">Reference proteome</keyword>